<feature type="compositionally biased region" description="Basic and acidic residues" evidence="1">
    <location>
        <begin position="137"/>
        <end position="146"/>
    </location>
</feature>
<feature type="region of interest" description="Disordered" evidence="1">
    <location>
        <begin position="53"/>
        <end position="146"/>
    </location>
</feature>
<keyword evidence="3" id="KW-1185">Reference proteome</keyword>
<evidence type="ECO:0000313" key="2">
    <source>
        <dbReference type="EMBL" id="KAF2671009.1"/>
    </source>
</evidence>
<sequence>MPAVGAWSDEEKIAFLVRHATRHGNVTGINADDHPGRSFHATNQMFAKLRKQYALPIGPDGKPLPGAKATSDVESPKPKNKAVASKRKAPTKTADEASGDDADLPASPPAKKAKAPRAKKPKVKKPEAEEVEVNMDSPEREIKEGTPVVVKEEVAAEI</sequence>
<feature type="compositionally biased region" description="Basic residues" evidence="1">
    <location>
        <begin position="78"/>
        <end position="90"/>
    </location>
</feature>
<organism evidence="2 3">
    <name type="scientific">Microthyrium microscopicum</name>
    <dbReference type="NCBI Taxonomy" id="703497"/>
    <lineage>
        <taxon>Eukaryota</taxon>
        <taxon>Fungi</taxon>
        <taxon>Dikarya</taxon>
        <taxon>Ascomycota</taxon>
        <taxon>Pezizomycotina</taxon>
        <taxon>Dothideomycetes</taxon>
        <taxon>Dothideomycetes incertae sedis</taxon>
        <taxon>Microthyriales</taxon>
        <taxon>Microthyriaceae</taxon>
        <taxon>Microthyrium</taxon>
    </lineage>
</organism>
<feature type="compositionally biased region" description="Basic residues" evidence="1">
    <location>
        <begin position="111"/>
        <end position="123"/>
    </location>
</feature>
<dbReference type="AlphaFoldDB" id="A0A6A6UFF6"/>
<reference evidence="2" key="1">
    <citation type="journal article" date="2020" name="Stud. Mycol.">
        <title>101 Dothideomycetes genomes: a test case for predicting lifestyles and emergence of pathogens.</title>
        <authorList>
            <person name="Haridas S."/>
            <person name="Albert R."/>
            <person name="Binder M."/>
            <person name="Bloem J."/>
            <person name="Labutti K."/>
            <person name="Salamov A."/>
            <person name="Andreopoulos B."/>
            <person name="Baker S."/>
            <person name="Barry K."/>
            <person name="Bills G."/>
            <person name="Bluhm B."/>
            <person name="Cannon C."/>
            <person name="Castanera R."/>
            <person name="Culley D."/>
            <person name="Daum C."/>
            <person name="Ezra D."/>
            <person name="Gonzalez J."/>
            <person name="Henrissat B."/>
            <person name="Kuo A."/>
            <person name="Liang C."/>
            <person name="Lipzen A."/>
            <person name="Lutzoni F."/>
            <person name="Magnuson J."/>
            <person name="Mondo S."/>
            <person name="Nolan M."/>
            <person name="Ohm R."/>
            <person name="Pangilinan J."/>
            <person name="Park H.-J."/>
            <person name="Ramirez L."/>
            <person name="Alfaro M."/>
            <person name="Sun H."/>
            <person name="Tritt A."/>
            <person name="Yoshinaga Y."/>
            <person name="Zwiers L.-H."/>
            <person name="Turgeon B."/>
            <person name="Goodwin S."/>
            <person name="Spatafora J."/>
            <person name="Crous P."/>
            <person name="Grigoriev I."/>
        </authorList>
    </citation>
    <scope>NUCLEOTIDE SEQUENCE</scope>
    <source>
        <strain evidence="2">CBS 115976</strain>
    </source>
</reference>
<proteinExistence type="predicted"/>
<evidence type="ECO:0000313" key="3">
    <source>
        <dbReference type="Proteomes" id="UP000799302"/>
    </source>
</evidence>
<dbReference type="EMBL" id="MU004233">
    <property type="protein sequence ID" value="KAF2671009.1"/>
    <property type="molecule type" value="Genomic_DNA"/>
</dbReference>
<accession>A0A6A6UFF6</accession>
<protein>
    <submittedName>
        <fullName evidence="2">Uncharacterized protein</fullName>
    </submittedName>
</protein>
<dbReference type="Proteomes" id="UP000799302">
    <property type="component" value="Unassembled WGS sequence"/>
</dbReference>
<name>A0A6A6UFF6_9PEZI</name>
<evidence type="ECO:0000256" key="1">
    <source>
        <dbReference type="SAM" id="MobiDB-lite"/>
    </source>
</evidence>
<gene>
    <name evidence="2" type="ORF">BT63DRAFT_453384</name>
</gene>